<keyword evidence="8" id="KW-0970">Cilium biogenesis/degradation</keyword>
<protein>
    <submittedName>
        <fullName evidence="15">WD repeat-containing and planar cell polarity effector protein fritz</fullName>
    </submittedName>
</protein>
<comment type="similarity">
    <text evidence="3">Belongs to the WD repeat fritz family.</text>
</comment>
<evidence type="ECO:0000256" key="7">
    <source>
        <dbReference type="ARBA" id="ARBA00022737"/>
    </source>
</evidence>
<dbReference type="Proteomes" id="UP000695000">
    <property type="component" value="Unplaced"/>
</dbReference>
<keyword evidence="4" id="KW-1003">Cell membrane</keyword>
<evidence type="ECO:0000256" key="2">
    <source>
        <dbReference type="ARBA" id="ARBA00004430"/>
    </source>
</evidence>
<evidence type="ECO:0000256" key="3">
    <source>
        <dbReference type="ARBA" id="ARBA00006059"/>
    </source>
</evidence>
<gene>
    <name evidence="15" type="primary">LOC108568024</name>
</gene>
<reference evidence="15" key="1">
    <citation type="submission" date="2025-08" db="UniProtKB">
        <authorList>
            <consortium name="RefSeq"/>
        </authorList>
    </citation>
    <scope>IDENTIFICATION</scope>
    <source>
        <tissue evidence="15">Whole Larva</tissue>
    </source>
</reference>
<dbReference type="PANTHER" id="PTHR13667">
    <property type="entry name" value="HOMOLOC-13"/>
    <property type="match status" value="1"/>
</dbReference>
<evidence type="ECO:0000256" key="1">
    <source>
        <dbReference type="ARBA" id="ARBA00004236"/>
    </source>
</evidence>
<evidence type="ECO:0000256" key="10">
    <source>
        <dbReference type="ARBA" id="ARBA00023136"/>
    </source>
</evidence>
<feature type="region of interest" description="Disordered" evidence="13">
    <location>
        <begin position="560"/>
        <end position="580"/>
    </location>
</feature>
<keyword evidence="6" id="KW-0853">WD repeat</keyword>
<comment type="subcellular location">
    <subcellularLocation>
        <location evidence="1">Cell membrane</location>
    </subcellularLocation>
    <subcellularLocation>
        <location evidence="2">Cytoplasm</location>
        <location evidence="2">Cytoskeleton</location>
        <location evidence="2">Cilium axoneme</location>
    </subcellularLocation>
</comment>
<keyword evidence="5" id="KW-0963">Cytoplasm</keyword>
<keyword evidence="10" id="KW-0472">Membrane</keyword>
<evidence type="ECO:0000256" key="9">
    <source>
        <dbReference type="ARBA" id="ARBA00023069"/>
    </source>
</evidence>
<evidence type="ECO:0000256" key="4">
    <source>
        <dbReference type="ARBA" id="ARBA00022475"/>
    </source>
</evidence>
<dbReference type="Pfam" id="PF11768">
    <property type="entry name" value="Frtz"/>
    <property type="match status" value="2"/>
</dbReference>
<evidence type="ECO:0000313" key="14">
    <source>
        <dbReference type="Proteomes" id="UP000695000"/>
    </source>
</evidence>
<keyword evidence="7" id="KW-0677">Repeat</keyword>
<accession>A0ABM1NC09</accession>
<evidence type="ECO:0000256" key="11">
    <source>
        <dbReference type="ARBA" id="ARBA00023212"/>
    </source>
</evidence>
<evidence type="ECO:0000256" key="6">
    <source>
        <dbReference type="ARBA" id="ARBA00022574"/>
    </source>
</evidence>
<keyword evidence="12" id="KW-0966">Cell projection</keyword>
<evidence type="ECO:0000313" key="15">
    <source>
        <dbReference type="RefSeq" id="XP_017784359.1"/>
    </source>
</evidence>
<proteinExistence type="inferred from homology"/>
<dbReference type="RefSeq" id="XP_017784359.1">
    <property type="nucleotide sequence ID" value="XM_017928870.1"/>
</dbReference>
<keyword evidence="11" id="KW-0206">Cytoskeleton</keyword>
<evidence type="ECO:0000256" key="12">
    <source>
        <dbReference type="ARBA" id="ARBA00023273"/>
    </source>
</evidence>
<keyword evidence="9" id="KW-0969">Cilium</keyword>
<sequence>MLSLHSEIRFWSLQDDINIRPSDYGAFKYNIRKDPSVLIYQNVKHTYAEQRGLKYVIINKRPHKLRDKIKDLEEALVQNKIIFQTWQEDTLKLLLSRGLIVTIKTHSTDIASITFDRNLLNRIQNEIISDGIIVGNQVVCICKDGKVYGQGGLWKEWVLESGSRRNLSMHGEFLAVWGKIGTEHPQPWSPMAKDHQRANLHLYWIGARGPDLVAYRKTDGEPIKIIVSKVCNKNIIVVEQKVSQRGAVSIEVCTFELIGTSLKRICVTSVPLQTQVSCVSLSGKENYLILGCIDGSLALLDRNRGSSRIIKAAFIPTNVAWHKSEALATIANERGQLQYYDTALNCIPTQTISEDPCASNVFDISSYFTTQNSVEMLFWGSRNMLVALEQGPLIVVSHNKMNFLNLIQIYLNENNIDKAIRLLLSKNFNEEAFGALQRIVAHLLRKPLNETTAKQLQDALGSYHCPPVPLNADARHHFGPQVKSMTRRFFHQLVRSKMFETAFLLAVDLGYHDLFMDLHYIAVRTGETEMAAAARAQASALLSHCSSEDSNCSRSSCSQCSDSCSETSEESENNDENRHMSQENYLSTNFNNPIPKTYRPASYVPPIPNVDLPKIRLMNKQSMPPPPTIQVPPLPLTPALLPYGEHSTLGIPYTPRLINPYIQHKFTPIKPPMVPPPPIKPAMVPPPPIKPPMVPPPLMKQSMVPPPTIKPPMAPPPLRPPPPLPVTPPINVSTTAQNPKKPQAKVKFSDTVTAFIVPEVKRPVRVPPPAHVMNPQKELADSLPLCHPNEDYLKDFTPIQRESSESPPMQQPKIKVVHFGVV</sequence>
<evidence type="ECO:0000256" key="5">
    <source>
        <dbReference type="ARBA" id="ARBA00022490"/>
    </source>
</evidence>
<organism evidence="14 15">
    <name type="scientific">Nicrophorus vespilloides</name>
    <name type="common">Boreal carrion beetle</name>
    <dbReference type="NCBI Taxonomy" id="110193"/>
    <lineage>
        <taxon>Eukaryota</taxon>
        <taxon>Metazoa</taxon>
        <taxon>Ecdysozoa</taxon>
        <taxon>Arthropoda</taxon>
        <taxon>Hexapoda</taxon>
        <taxon>Insecta</taxon>
        <taxon>Pterygota</taxon>
        <taxon>Neoptera</taxon>
        <taxon>Endopterygota</taxon>
        <taxon>Coleoptera</taxon>
        <taxon>Polyphaga</taxon>
        <taxon>Staphyliniformia</taxon>
        <taxon>Silphidae</taxon>
        <taxon>Nicrophorinae</taxon>
        <taxon>Nicrophorus</taxon>
    </lineage>
</organism>
<dbReference type="PANTHER" id="PTHR13667:SF5">
    <property type="entry name" value="WD REPEAT-CONTAINING AND PLANAR CELL POLARITY EFFECTOR PROTEIN FRITZ HOMOLOG"/>
    <property type="match status" value="1"/>
</dbReference>
<dbReference type="GeneID" id="108568024"/>
<evidence type="ECO:0000256" key="8">
    <source>
        <dbReference type="ARBA" id="ARBA00022794"/>
    </source>
</evidence>
<dbReference type="InterPro" id="IPR024511">
    <property type="entry name" value="Frtz"/>
</dbReference>
<dbReference type="SUPFAM" id="SSF101898">
    <property type="entry name" value="NHL repeat"/>
    <property type="match status" value="1"/>
</dbReference>
<keyword evidence="14" id="KW-1185">Reference proteome</keyword>
<evidence type="ECO:0000256" key="13">
    <source>
        <dbReference type="SAM" id="MobiDB-lite"/>
    </source>
</evidence>
<name>A0ABM1NC09_NICVS</name>